<dbReference type="AlphaFoldDB" id="F4S6P9"/>
<dbReference type="HOGENOM" id="CLU_063271_1_0_1"/>
<evidence type="ECO:0000313" key="3">
    <source>
        <dbReference type="Proteomes" id="UP000001072"/>
    </source>
</evidence>
<dbReference type="InParanoid" id="F4S6P9"/>
<dbReference type="KEGG" id="mlr:MELLADRAFT_118241"/>
<evidence type="ECO:0000256" key="1">
    <source>
        <dbReference type="SAM" id="MobiDB-lite"/>
    </source>
</evidence>
<dbReference type="Proteomes" id="UP000001072">
    <property type="component" value="Unassembled WGS sequence"/>
</dbReference>
<organism evidence="3">
    <name type="scientific">Melampsora larici-populina (strain 98AG31 / pathotype 3-4-7)</name>
    <name type="common">Poplar leaf rust fungus</name>
    <dbReference type="NCBI Taxonomy" id="747676"/>
    <lineage>
        <taxon>Eukaryota</taxon>
        <taxon>Fungi</taxon>
        <taxon>Dikarya</taxon>
        <taxon>Basidiomycota</taxon>
        <taxon>Pucciniomycotina</taxon>
        <taxon>Pucciniomycetes</taxon>
        <taxon>Pucciniales</taxon>
        <taxon>Melampsoraceae</taxon>
        <taxon>Melampsora</taxon>
    </lineage>
</organism>
<sequence>MRTCDCSNCLPAEAEQLWLAQRALKNDNIDIVLSMAIAELKKLVQDMPDTPAPPTTESRPVVLRCVRDDPILGFPLLEQLVTRLERAFAKFFSGLYPHGSDLGPDDFLGRELAWDVAKNLDILRVPSDLGLIIASEAIPGQYNCLFDTFLRWKDKHGSIGAVAEAAKRRRKAHRPSGPPKIPQSLEGLQMAKVQADLDKAALIDACEAAKASVAKQKAAIREQRAQEKLSRAAVNDGRQSSKRPVEGSVLPTPTNKRALVETVHQTHPNGNELIEPRLCPR</sequence>
<dbReference type="RefSeq" id="XP_007417124.1">
    <property type="nucleotide sequence ID" value="XM_007417062.1"/>
</dbReference>
<dbReference type="GeneID" id="18926188"/>
<accession>F4S6P9</accession>
<name>F4S6P9_MELLP</name>
<reference evidence="3" key="1">
    <citation type="journal article" date="2011" name="Proc. Natl. Acad. Sci. U.S.A.">
        <title>Obligate biotrophy features unraveled by the genomic analysis of rust fungi.</title>
        <authorList>
            <person name="Duplessis S."/>
            <person name="Cuomo C.A."/>
            <person name="Lin Y.-C."/>
            <person name="Aerts A."/>
            <person name="Tisserant E."/>
            <person name="Veneault-Fourrey C."/>
            <person name="Joly D.L."/>
            <person name="Hacquard S."/>
            <person name="Amselem J."/>
            <person name="Cantarel B.L."/>
            <person name="Chiu R."/>
            <person name="Coutinho P.M."/>
            <person name="Feau N."/>
            <person name="Field M."/>
            <person name="Frey P."/>
            <person name="Gelhaye E."/>
            <person name="Goldberg J."/>
            <person name="Grabherr M.G."/>
            <person name="Kodira C.D."/>
            <person name="Kohler A."/>
            <person name="Kuees U."/>
            <person name="Lindquist E.A."/>
            <person name="Lucas S.M."/>
            <person name="Mago R."/>
            <person name="Mauceli E."/>
            <person name="Morin E."/>
            <person name="Murat C."/>
            <person name="Pangilinan J.L."/>
            <person name="Park R."/>
            <person name="Pearson M."/>
            <person name="Quesneville H."/>
            <person name="Rouhier N."/>
            <person name="Sakthikumar S."/>
            <person name="Salamov A.A."/>
            <person name="Schmutz J."/>
            <person name="Selles B."/>
            <person name="Shapiro H."/>
            <person name="Tanguay P."/>
            <person name="Tuskan G.A."/>
            <person name="Henrissat B."/>
            <person name="Van de Peer Y."/>
            <person name="Rouze P."/>
            <person name="Ellis J.G."/>
            <person name="Dodds P.N."/>
            <person name="Schein J.E."/>
            <person name="Zhong S."/>
            <person name="Hamelin R.C."/>
            <person name="Grigoriev I.V."/>
            <person name="Szabo L.J."/>
            <person name="Martin F."/>
        </authorList>
    </citation>
    <scope>NUCLEOTIDE SEQUENCE [LARGE SCALE GENOMIC DNA]</scope>
    <source>
        <strain evidence="3">98AG31 / pathotype 3-4-7</strain>
    </source>
</reference>
<proteinExistence type="predicted"/>
<feature type="region of interest" description="Disordered" evidence="1">
    <location>
        <begin position="227"/>
        <end position="255"/>
    </location>
</feature>
<protein>
    <submittedName>
        <fullName evidence="2">Uncharacterized protein</fullName>
    </submittedName>
</protein>
<dbReference type="EMBL" id="GL883156">
    <property type="protein sequence ID" value="EGF99681.1"/>
    <property type="molecule type" value="Genomic_DNA"/>
</dbReference>
<keyword evidence="3" id="KW-1185">Reference proteome</keyword>
<dbReference type="VEuPathDB" id="FungiDB:MELLADRAFT_118241"/>
<evidence type="ECO:0000313" key="2">
    <source>
        <dbReference type="EMBL" id="EGF99681.1"/>
    </source>
</evidence>
<gene>
    <name evidence="2" type="ORF">MELLADRAFT_118241</name>
</gene>